<feature type="active site" description="Proton donor" evidence="8">
    <location>
        <position position="74"/>
    </location>
</feature>
<dbReference type="Gene3D" id="3.30.1300.10">
    <property type="entry name" value="Pantoate-beta-alanine ligase, C-terminal domain"/>
    <property type="match status" value="1"/>
</dbReference>
<dbReference type="PANTHER" id="PTHR21299">
    <property type="entry name" value="CYTIDYLATE KINASE/PANTOATE-BETA-ALANINE LIGASE"/>
    <property type="match status" value="1"/>
</dbReference>
<name>A0A1D3UDJ5_TANFO</name>
<dbReference type="Gene3D" id="3.40.50.620">
    <property type="entry name" value="HUPs"/>
    <property type="match status" value="1"/>
</dbReference>
<dbReference type="InterPro" id="IPR042176">
    <property type="entry name" value="Pantoate_ligase_C"/>
</dbReference>
<dbReference type="UniPathway" id="UPA00028">
    <property type="reaction ID" value="UER00005"/>
</dbReference>
<dbReference type="GO" id="GO:0004592">
    <property type="term" value="F:pantoate-beta-alanine ligase activity"/>
    <property type="evidence" value="ECO:0007669"/>
    <property type="project" value="UniProtKB-UniRule"/>
</dbReference>
<comment type="catalytic activity">
    <reaction evidence="7 8">
        <text>(R)-pantoate + beta-alanine + ATP = (R)-pantothenate + AMP + diphosphate + H(+)</text>
        <dbReference type="Rhea" id="RHEA:10912"/>
        <dbReference type="ChEBI" id="CHEBI:15378"/>
        <dbReference type="ChEBI" id="CHEBI:15980"/>
        <dbReference type="ChEBI" id="CHEBI:29032"/>
        <dbReference type="ChEBI" id="CHEBI:30616"/>
        <dbReference type="ChEBI" id="CHEBI:33019"/>
        <dbReference type="ChEBI" id="CHEBI:57966"/>
        <dbReference type="ChEBI" id="CHEBI:456215"/>
        <dbReference type="EC" id="6.3.2.1"/>
    </reaction>
</comment>
<dbReference type="GO" id="GO:0005524">
    <property type="term" value="F:ATP binding"/>
    <property type="evidence" value="ECO:0007669"/>
    <property type="project" value="UniProtKB-KW"/>
</dbReference>
<dbReference type="GO" id="GO:0005829">
    <property type="term" value="C:cytosol"/>
    <property type="evidence" value="ECO:0007669"/>
    <property type="project" value="TreeGrafter"/>
</dbReference>
<dbReference type="HAMAP" id="MF_00158">
    <property type="entry name" value="PanC"/>
    <property type="match status" value="1"/>
</dbReference>
<dbReference type="FunFam" id="3.40.50.620:FF:000013">
    <property type="entry name" value="Pantothenate synthetase"/>
    <property type="match status" value="1"/>
</dbReference>
<keyword evidence="6 8" id="KW-0067">ATP-binding</keyword>
<dbReference type="CDD" id="cd00560">
    <property type="entry name" value="PanC"/>
    <property type="match status" value="1"/>
</dbReference>
<evidence type="ECO:0000256" key="6">
    <source>
        <dbReference type="ARBA" id="ARBA00022840"/>
    </source>
</evidence>
<sequence length="316" mass="35676">MYLLPKRRCYVQVILLLCSRFLERRVQLFISNYSYLEMKIINCIAALRSTLDAERSAGKRVGLVPTMGALHAGHLSLVNRCVEENDVCVVSVFVNPTQFNDKRDLETYPRTLEQDCALLEKAGCRYVFAPSDEEMYPEPDTRVFDLGAVATVMEGAFRPGHFNGVAQIVSKLFTIIEPDRAYFGEKDFQQIAVIRSMTRWLKLPVEIVPCPIVREADGLALSSRNVRLTSEQRRIAPVISRTLKESCIFAASRTVEETKAWVTKTLNEHPPLRVEYFEIVDATSLQPIRSWDATAGAVGCAAVYCGDVRLIDNIKY</sequence>
<feature type="binding site" evidence="8">
    <location>
        <position position="98"/>
    </location>
    <ligand>
        <name>beta-alanine</name>
        <dbReference type="ChEBI" id="CHEBI:57966"/>
    </ligand>
</feature>
<keyword evidence="5 8" id="KW-0547">Nucleotide-binding</keyword>
<dbReference type="NCBIfam" id="TIGR00018">
    <property type="entry name" value="panC"/>
    <property type="match status" value="1"/>
</dbReference>
<evidence type="ECO:0000313" key="10">
    <source>
        <dbReference type="Proteomes" id="UP000182057"/>
    </source>
</evidence>
<comment type="miscellaneous">
    <text evidence="8">The reaction proceeds by a bi uni uni bi ping pong mechanism.</text>
</comment>
<evidence type="ECO:0000256" key="3">
    <source>
        <dbReference type="ARBA" id="ARBA00022598"/>
    </source>
</evidence>
<dbReference type="SUPFAM" id="SSF52374">
    <property type="entry name" value="Nucleotidylyl transferase"/>
    <property type="match status" value="1"/>
</dbReference>
<keyword evidence="4 8" id="KW-0566">Pantothenate biosynthesis</keyword>
<dbReference type="Pfam" id="PF02569">
    <property type="entry name" value="Pantoate_ligase"/>
    <property type="match status" value="1"/>
</dbReference>
<feature type="binding site" evidence="8">
    <location>
        <begin position="67"/>
        <end position="74"/>
    </location>
    <ligand>
        <name>ATP</name>
        <dbReference type="ChEBI" id="CHEBI:30616"/>
    </ligand>
</feature>
<dbReference type="Proteomes" id="UP000182057">
    <property type="component" value="Unassembled WGS sequence"/>
</dbReference>
<accession>A0A1D3UDJ5</accession>
<evidence type="ECO:0000256" key="1">
    <source>
        <dbReference type="ARBA" id="ARBA00004990"/>
    </source>
</evidence>
<comment type="similarity">
    <text evidence="2 8">Belongs to the pantothenate synthetase family.</text>
</comment>
<comment type="subcellular location">
    <subcellularLocation>
        <location evidence="8">Cytoplasm</location>
    </subcellularLocation>
</comment>
<evidence type="ECO:0000256" key="4">
    <source>
        <dbReference type="ARBA" id="ARBA00022655"/>
    </source>
</evidence>
<feature type="binding site" evidence="8">
    <location>
        <position position="98"/>
    </location>
    <ligand>
        <name>(R)-pantoate</name>
        <dbReference type="ChEBI" id="CHEBI:15980"/>
    </ligand>
</feature>
<feature type="binding site" evidence="8">
    <location>
        <begin position="221"/>
        <end position="224"/>
    </location>
    <ligand>
        <name>ATP</name>
        <dbReference type="ChEBI" id="CHEBI:30616"/>
    </ligand>
</feature>
<evidence type="ECO:0000256" key="7">
    <source>
        <dbReference type="ARBA" id="ARBA00048258"/>
    </source>
</evidence>
<comment type="function">
    <text evidence="8">Catalyzes the condensation of pantoate with beta-alanine in an ATP-dependent reaction via a pantoyl-adenylate intermediate.</text>
</comment>
<dbReference type="EMBL" id="FMMM01000016">
    <property type="protein sequence ID" value="SCQ18239.1"/>
    <property type="molecule type" value="Genomic_DNA"/>
</dbReference>
<reference evidence="9 10" key="1">
    <citation type="submission" date="2016-09" db="EMBL/GenBank/DDBJ databases">
        <authorList>
            <person name="Capua I."/>
            <person name="De Benedictis P."/>
            <person name="Joannis T."/>
            <person name="Lombin L.H."/>
            <person name="Cattoli G."/>
        </authorList>
    </citation>
    <scope>NUCLEOTIDE SEQUENCE [LARGE SCALE GENOMIC DNA]</scope>
    <source>
        <strain evidence="9 10">UB20</strain>
    </source>
</reference>
<dbReference type="GO" id="GO:0015940">
    <property type="term" value="P:pantothenate biosynthetic process"/>
    <property type="evidence" value="ECO:0007669"/>
    <property type="project" value="UniProtKB-UniRule"/>
</dbReference>
<feature type="binding site" evidence="8">
    <location>
        <position position="213"/>
    </location>
    <ligand>
        <name>ATP</name>
        <dbReference type="ChEBI" id="CHEBI:30616"/>
    </ligand>
</feature>
<protein>
    <recommendedName>
        <fullName evidence="8">Pantothenate synthetase</fullName>
        <shortName evidence="8">PS</shortName>
        <ecNumber evidence="8">6.3.2.1</ecNumber>
    </recommendedName>
    <alternativeName>
        <fullName evidence="8">Pantoate--beta-alanine ligase</fullName>
    </alternativeName>
    <alternativeName>
        <fullName evidence="8">Pantoate-activating enzyme</fullName>
    </alternativeName>
</protein>
<organism evidence="9 10">
    <name type="scientific">Tannerella forsythia</name>
    <name type="common">Bacteroides forsythus</name>
    <dbReference type="NCBI Taxonomy" id="28112"/>
    <lineage>
        <taxon>Bacteria</taxon>
        <taxon>Pseudomonadati</taxon>
        <taxon>Bacteroidota</taxon>
        <taxon>Bacteroidia</taxon>
        <taxon>Bacteroidales</taxon>
        <taxon>Tannerellaceae</taxon>
        <taxon>Tannerella</taxon>
    </lineage>
</organism>
<dbReference type="PANTHER" id="PTHR21299:SF1">
    <property type="entry name" value="PANTOATE--BETA-ALANINE LIGASE"/>
    <property type="match status" value="1"/>
</dbReference>
<feature type="binding site" evidence="8">
    <location>
        <begin position="184"/>
        <end position="187"/>
    </location>
    <ligand>
        <name>ATP</name>
        <dbReference type="ChEBI" id="CHEBI:30616"/>
    </ligand>
</feature>
<dbReference type="AlphaFoldDB" id="A0A1D3UDJ5"/>
<dbReference type="EC" id="6.3.2.1" evidence="8"/>
<evidence type="ECO:0000256" key="5">
    <source>
        <dbReference type="ARBA" id="ARBA00022741"/>
    </source>
</evidence>
<dbReference type="InterPro" id="IPR014729">
    <property type="entry name" value="Rossmann-like_a/b/a_fold"/>
</dbReference>
<comment type="subunit">
    <text evidence="8">Homodimer.</text>
</comment>
<evidence type="ECO:0000256" key="2">
    <source>
        <dbReference type="ARBA" id="ARBA00009256"/>
    </source>
</evidence>
<gene>
    <name evidence="8 9" type="primary">panC</name>
    <name evidence="9" type="ORF">TFUB20_00284</name>
</gene>
<feature type="binding site" evidence="8">
    <location>
        <position position="190"/>
    </location>
    <ligand>
        <name>(R)-pantoate</name>
        <dbReference type="ChEBI" id="CHEBI:15980"/>
    </ligand>
</feature>
<evidence type="ECO:0000256" key="8">
    <source>
        <dbReference type="HAMAP-Rule" id="MF_00158"/>
    </source>
</evidence>
<comment type="pathway">
    <text evidence="1 8">Cofactor biosynthesis; (R)-pantothenate biosynthesis; (R)-pantothenate from (R)-pantoate and beta-alanine: step 1/1.</text>
</comment>
<keyword evidence="3 8" id="KW-0436">Ligase</keyword>
<keyword evidence="8" id="KW-0963">Cytoplasm</keyword>
<evidence type="ECO:0000313" key="9">
    <source>
        <dbReference type="EMBL" id="SCQ18239.1"/>
    </source>
</evidence>
<dbReference type="InterPro" id="IPR003721">
    <property type="entry name" value="Pantoate_ligase"/>
</dbReference>
<proteinExistence type="inferred from homology"/>